<dbReference type="RefSeq" id="WP_106717268.1">
    <property type="nucleotide sequence ID" value="NZ_JACHXT010000001.1"/>
</dbReference>
<proteinExistence type="predicted"/>
<dbReference type="Proteomes" id="UP000241158">
    <property type="component" value="Unassembled WGS sequence"/>
</dbReference>
<dbReference type="OrthoDB" id="8371972at2"/>
<dbReference type="EMBL" id="PGGN01000002">
    <property type="protein sequence ID" value="PSH58841.1"/>
    <property type="molecule type" value="Genomic_DNA"/>
</dbReference>
<protein>
    <submittedName>
        <fullName evidence="2">Uncharacterized protein</fullName>
    </submittedName>
</protein>
<reference evidence="3" key="1">
    <citation type="submission" date="2017-11" db="EMBL/GenBank/DDBJ databases">
        <authorList>
            <person name="Kuznetsova I."/>
            <person name="Sazanova A."/>
            <person name="Chirak E."/>
            <person name="Safronova V."/>
            <person name="Willems A."/>
        </authorList>
    </citation>
    <scope>NUCLEOTIDE SEQUENCE [LARGE SCALE GENOMIC DNA]</scope>
    <source>
        <strain evidence="3">PEPV15</strain>
    </source>
</reference>
<evidence type="ECO:0000313" key="2">
    <source>
        <dbReference type="EMBL" id="PSH58841.1"/>
    </source>
</evidence>
<keyword evidence="1" id="KW-0175">Coiled coil</keyword>
<evidence type="ECO:0000313" key="3">
    <source>
        <dbReference type="Proteomes" id="UP000241158"/>
    </source>
</evidence>
<comment type="caution">
    <text evidence="2">The sequence shown here is derived from an EMBL/GenBank/DDBJ whole genome shotgun (WGS) entry which is preliminary data.</text>
</comment>
<keyword evidence="3" id="KW-1185">Reference proteome</keyword>
<feature type="coiled-coil region" evidence="1">
    <location>
        <begin position="13"/>
        <end position="47"/>
    </location>
</feature>
<sequence>MVEVTQDFMHELFKKRDAEVSSLKKDLRNLRRENIELRERLHTAQGDVIDHHSTKLKILDRLERIENRLDLREFAEAQARFEPHP</sequence>
<gene>
    <name evidence="2" type="ORF">CU100_13265</name>
</gene>
<name>A0A2P7AXA6_9HYPH</name>
<dbReference type="AlphaFoldDB" id="A0A2P7AXA6"/>
<organism evidence="2 3">
    <name type="scientific">Phyllobacterium endophyticum</name>
    <dbReference type="NCBI Taxonomy" id="1149773"/>
    <lineage>
        <taxon>Bacteria</taxon>
        <taxon>Pseudomonadati</taxon>
        <taxon>Pseudomonadota</taxon>
        <taxon>Alphaproteobacteria</taxon>
        <taxon>Hyphomicrobiales</taxon>
        <taxon>Phyllobacteriaceae</taxon>
        <taxon>Phyllobacterium</taxon>
    </lineage>
</organism>
<evidence type="ECO:0000256" key="1">
    <source>
        <dbReference type="SAM" id="Coils"/>
    </source>
</evidence>
<accession>A0A2P7AXA6</accession>